<dbReference type="STRING" id="420778.A0A1S8B6L1"/>
<comment type="caution">
    <text evidence="4">The sequence shown here is derived from an EMBL/GenBank/DDBJ whole genome shotgun (WGS) entry which is preliminary data.</text>
</comment>
<dbReference type="GO" id="GO:0008474">
    <property type="term" value="F:palmitoyl-(protein) hydrolase activity"/>
    <property type="evidence" value="ECO:0007669"/>
    <property type="project" value="TreeGrafter"/>
</dbReference>
<evidence type="ECO:0000259" key="3">
    <source>
        <dbReference type="Pfam" id="PF02230"/>
    </source>
</evidence>
<dbReference type="OrthoDB" id="2418081at2759"/>
<gene>
    <name evidence="4" type="ORF">BK809_0004573</name>
</gene>
<dbReference type="PANTHER" id="PTHR10655:SF63">
    <property type="entry name" value="PHOSPHOLIPASE_CARBOXYLESTERASE_THIOESTERASE DOMAIN-CONTAINING PROTEIN"/>
    <property type="match status" value="1"/>
</dbReference>
<dbReference type="GO" id="GO:0005737">
    <property type="term" value="C:cytoplasm"/>
    <property type="evidence" value="ECO:0007669"/>
    <property type="project" value="TreeGrafter"/>
</dbReference>
<dbReference type="InterPro" id="IPR050565">
    <property type="entry name" value="LYPA1-2/EST-like"/>
</dbReference>
<dbReference type="SUPFAM" id="SSF53474">
    <property type="entry name" value="alpha/beta-Hydrolases"/>
    <property type="match status" value="1"/>
</dbReference>
<dbReference type="EMBL" id="MSZU01000111">
    <property type="protein sequence ID" value="OMP83192.1"/>
    <property type="molecule type" value="Genomic_DNA"/>
</dbReference>
<protein>
    <submittedName>
        <fullName evidence="4">Acyl-protein thioesterase 1</fullName>
    </submittedName>
</protein>
<feature type="region of interest" description="Disordered" evidence="2">
    <location>
        <begin position="1"/>
        <end position="24"/>
    </location>
</feature>
<accession>A0A1S8B6L1</accession>
<feature type="domain" description="Phospholipase/carboxylesterase/thioesterase" evidence="3">
    <location>
        <begin position="30"/>
        <end position="256"/>
    </location>
</feature>
<evidence type="ECO:0000313" key="4">
    <source>
        <dbReference type="EMBL" id="OMP83192.1"/>
    </source>
</evidence>
<dbReference type="PANTHER" id="PTHR10655">
    <property type="entry name" value="LYSOPHOSPHOLIPASE-RELATED"/>
    <property type="match status" value="1"/>
</dbReference>
<dbReference type="AlphaFoldDB" id="A0A1S8B6L1"/>
<dbReference type="InterPro" id="IPR003140">
    <property type="entry name" value="PLipase/COase/thioEstase"/>
</dbReference>
<feature type="compositionally biased region" description="Low complexity" evidence="2">
    <location>
        <begin position="1"/>
        <end position="16"/>
    </location>
</feature>
<proteinExistence type="inferred from homology"/>
<dbReference type="Gene3D" id="3.40.50.1820">
    <property type="entry name" value="alpha/beta hydrolase"/>
    <property type="match status" value="1"/>
</dbReference>
<dbReference type="Pfam" id="PF02230">
    <property type="entry name" value="Abhydrolase_2"/>
    <property type="match status" value="1"/>
</dbReference>
<reference evidence="4 5" key="1">
    <citation type="submission" date="2017-01" db="EMBL/GenBank/DDBJ databases">
        <title>Draft genome sequence of Diplodia seriata F98.1, a fungal species involved in grapevine trunk diseases.</title>
        <authorList>
            <person name="Robert-Siegwald G."/>
            <person name="Vallet J."/>
            <person name="Abou-Mansour E."/>
            <person name="Xu J."/>
            <person name="Rey P."/>
            <person name="Bertsch C."/>
            <person name="Rego C."/>
            <person name="Larignon P."/>
            <person name="Fontaine F."/>
            <person name="Lebrun M.-H."/>
        </authorList>
    </citation>
    <scope>NUCLEOTIDE SEQUENCE [LARGE SCALE GENOMIC DNA]</scope>
    <source>
        <strain evidence="4 5">F98.1</strain>
    </source>
</reference>
<dbReference type="InterPro" id="IPR029058">
    <property type="entry name" value="AB_hydrolase_fold"/>
</dbReference>
<sequence length="259" mass="28066">MMTTTSTATTETHPGTIETHSDTVVTVKPSPSTQHTHTIIFLHGRDSNAADFAAELMESQASDAAQSTLTQLLPGFKWVFPSAGTRHAARFGCEMSQWFDMWSADEPGERAEMQAEGLADSFRRVMEVVEREARLLVGGKGKIVLAGISQGCATAVDVLLKDRAAGYGALVGLSGWMPLGARVGRNGDGYGDVEVLQTRVLLEHCRDDDVVPVRNGESLRDSLVGLGLDVEWHEYEDGGHWVNEPQGIDDLVAFLKSLL</sequence>
<dbReference type="Proteomes" id="UP000190776">
    <property type="component" value="Unassembled WGS sequence"/>
</dbReference>
<name>A0A1S8B6L1_9PEZI</name>
<evidence type="ECO:0000256" key="1">
    <source>
        <dbReference type="ARBA" id="ARBA00006499"/>
    </source>
</evidence>
<comment type="similarity">
    <text evidence="1">Belongs to the AB hydrolase superfamily. AB hydrolase 2 family.</text>
</comment>
<organism evidence="4 5">
    <name type="scientific">Diplodia seriata</name>
    <dbReference type="NCBI Taxonomy" id="420778"/>
    <lineage>
        <taxon>Eukaryota</taxon>
        <taxon>Fungi</taxon>
        <taxon>Dikarya</taxon>
        <taxon>Ascomycota</taxon>
        <taxon>Pezizomycotina</taxon>
        <taxon>Dothideomycetes</taxon>
        <taxon>Dothideomycetes incertae sedis</taxon>
        <taxon>Botryosphaeriales</taxon>
        <taxon>Botryosphaeriaceae</taxon>
        <taxon>Diplodia</taxon>
    </lineage>
</organism>
<evidence type="ECO:0000256" key="2">
    <source>
        <dbReference type="SAM" id="MobiDB-lite"/>
    </source>
</evidence>
<dbReference type="GO" id="GO:0052689">
    <property type="term" value="F:carboxylic ester hydrolase activity"/>
    <property type="evidence" value="ECO:0007669"/>
    <property type="project" value="TreeGrafter"/>
</dbReference>
<evidence type="ECO:0000313" key="5">
    <source>
        <dbReference type="Proteomes" id="UP000190776"/>
    </source>
</evidence>